<proteinExistence type="predicted"/>
<gene>
    <name evidence="1" type="ORF">HMPREF1064_02600</name>
</gene>
<dbReference type="Gene3D" id="3.20.20.80">
    <property type="entry name" value="Glycosidases"/>
    <property type="match status" value="1"/>
</dbReference>
<dbReference type="Pfam" id="PF14307">
    <property type="entry name" value="Glyco_tran_WbsX"/>
    <property type="match status" value="1"/>
</dbReference>
<comment type="caution">
    <text evidence="1">The sequence shown here is derived from an EMBL/GenBank/DDBJ whole genome shotgun (WGS) entry which is preliminary data.</text>
</comment>
<dbReference type="PANTHER" id="PTHR41244">
    <property type="entry name" value="RHAMNAN SYNTHESIS F"/>
    <property type="match status" value="1"/>
</dbReference>
<keyword evidence="2" id="KW-1185">Reference proteome</keyword>
<reference evidence="1 2" key="1">
    <citation type="submission" date="2012-02" db="EMBL/GenBank/DDBJ databases">
        <title>The Genome Sequence of Bacteroides dorei CL02T12C06.</title>
        <authorList>
            <consortium name="The Broad Institute Genome Sequencing Platform"/>
            <person name="Earl A."/>
            <person name="Ward D."/>
            <person name="Feldgarden M."/>
            <person name="Gevers D."/>
            <person name="Zitomersky N.L."/>
            <person name="Coyne M.J."/>
            <person name="Comstock L.E."/>
            <person name="Young S.K."/>
            <person name="Zeng Q."/>
            <person name="Gargeya S."/>
            <person name="Fitzgerald M."/>
            <person name="Haas B."/>
            <person name="Abouelleil A."/>
            <person name="Alvarado L."/>
            <person name="Arachchi H.M."/>
            <person name="Berlin A."/>
            <person name="Chapman S.B."/>
            <person name="Gearin G."/>
            <person name="Goldberg J."/>
            <person name="Griggs A."/>
            <person name="Gujja S."/>
            <person name="Hansen M."/>
            <person name="Heiman D."/>
            <person name="Howarth C."/>
            <person name="Larimer J."/>
            <person name="Lui A."/>
            <person name="MacDonald P.J.P."/>
            <person name="McCowen C."/>
            <person name="Montmayeur A."/>
            <person name="Murphy C."/>
            <person name="Neiman D."/>
            <person name="Pearson M."/>
            <person name="Priest M."/>
            <person name="Roberts A."/>
            <person name="Saif S."/>
            <person name="Shea T."/>
            <person name="Sisk P."/>
            <person name="Stolte C."/>
            <person name="Sykes S."/>
            <person name="Wortman J."/>
            <person name="Nusbaum C."/>
            <person name="Birren B."/>
        </authorList>
    </citation>
    <scope>NUCLEOTIDE SEQUENCE [LARGE SCALE GENOMIC DNA]</scope>
    <source>
        <strain evidence="1 2">CL02T12C06</strain>
    </source>
</reference>
<sequence>MCKLIAFYLPQFYSFPENDKWWGKGFTEWTNVGKAKKLFPNHYQPRVPADLGYYNLRNANVREEQANLAKYAGIDAFCYWHYWFGGGKQLLNEVLEEVVALGKPDFPFCLGWANHSWFKKNWNKDVSRFNNEVLIEQTYPGIEDIDNHFYKMLPMFKDKRYYKVHDKLLFFIYDPHGIPQLTEFVNRWQVLAQDNGLPPFYFIGNVTRSIEQEKGNALDAYALDLKNKAFNIEKNTVLRKGLSYLFPFPINVIRYSKAIDKMVDDILFRKSKIYPIIYPNWDHSPRAGNSASIMHGSTPQLWGKLLEKVISLIHDKDEGDQIIFIKSWNEWGEGNYLEPDLKYGRGYLDVMNKMLRKENVYNERGKW</sequence>
<dbReference type="CDD" id="cd11579">
    <property type="entry name" value="Glyco_tran_WbsX"/>
    <property type="match status" value="1"/>
</dbReference>
<organism evidence="1 2">
    <name type="scientific">Phocaeicola dorei CL02T12C06</name>
    <dbReference type="NCBI Taxonomy" id="997876"/>
    <lineage>
        <taxon>Bacteria</taxon>
        <taxon>Pseudomonadati</taxon>
        <taxon>Bacteroidota</taxon>
        <taxon>Bacteroidia</taxon>
        <taxon>Bacteroidales</taxon>
        <taxon>Bacteroidaceae</taxon>
        <taxon>Phocaeicola</taxon>
    </lineage>
</organism>
<name>I8W6E5_9BACT</name>
<evidence type="ECO:0008006" key="3">
    <source>
        <dbReference type="Google" id="ProtNLM"/>
    </source>
</evidence>
<evidence type="ECO:0000313" key="2">
    <source>
        <dbReference type="Proteomes" id="UP000005974"/>
    </source>
</evidence>
<evidence type="ECO:0000313" key="1">
    <source>
        <dbReference type="EMBL" id="EIY33307.1"/>
    </source>
</evidence>
<dbReference type="InterPro" id="IPR032719">
    <property type="entry name" value="WbsX"/>
</dbReference>
<dbReference type="PATRIC" id="fig|997876.3.peg.2668"/>
<dbReference type="HOGENOM" id="CLU_038570_0_0_10"/>
<protein>
    <recommendedName>
        <fullName evidence="3">Lipopolysaccharide biosynthesis protein</fullName>
    </recommendedName>
</protein>
<dbReference type="Proteomes" id="UP000005974">
    <property type="component" value="Unassembled WGS sequence"/>
</dbReference>
<dbReference type="RefSeq" id="WP_007846483.1">
    <property type="nucleotide sequence ID" value="NZ_JH724134.1"/>
</dbReference>
<dbReference type="EMBL" id="AGXJ01000043">
    <property type="protein sequence ID" value="EIY33307.1"/>
    <property type="molecule type" value="Genomic_DNA"/>
</dbReference>
<dbReference type="OrthoDB" id="9816424at2"/>
<accession>I8W6E5</accession>
<dbReference type="AlphaFoldDB" id="I8W6E5"/>
<dbReference type="PANTHER" id="PTHR41244:SF1">
    <property type="entry name" value="GLYCOSYLTRANSFERASE"/>
    <property type="match status" value="1"/>
</dbReference>